<evidence type="ECO:0008006" key="3">
    <source>
        <dbReference type="Google" id="ProtNLM"/>
    </source>
</evidence>
<evidence type="ECO:0000313" key="2">
    <source>
        <dbReference type="Proteomes" id="UP000784294"/>
    </source>
</evidence>
<dbReference type="Gene3D" id="3.40.33.10">
    <property type="entry name" value="CAP"/>
    <property type="match status" value="1"/>
</dbReference>
<dbReference type="InterPro" id="IPR035940">
    <property type="entry name" value="CAP_sf"/>
</dbReference>
<gene>
    <name evidence="1" type="ORF">PXEA_LOCUS1509</name>
</gene>
<proteinExistence type="predicted"/>
<reference evidence="1" key="1">
    <citation type="submission" date="2018-11" db="EMBL/GenBank/DDBJ databases">
        <authorList>
            <consortium name="Pathogen Informatics"/>
        </authorList>
    </citation>
    <scope>NUCLEOTIDE SEQUENCE</scope>
</reference>
<comment type="caution">
    <text evidence="1">The sequence shown here is derived from an EMBL/GenBank/DDBJ whole genome shotgun (WGS) entry which is preliminary data.</text>
</comment>
<dbReference type="AlphaFoldDB" id="A0A448WC16"/>
<dbReference type="SUPFAM" id="SSF55797">
    <property type="entry name" value="PR-1-like"/>
    <property type="match status" value="1"/>
</dbReference>
<keyword evidence="2" id="KW-1185">Reference proteome</keyword>
<accession>A0A448WC16</accession>
<dbReference type="OrthoDB" id="337038at2759"/>
<sequence length="65" mass="7175">MSHFSQVIWRSSELAGFGMAVSDDGHNVYAVGNYTPPGNVVGHWNQNVPAPVNGKIWVPDRSEYM</sequence>
<organism evidence="1 2">
    <name type="scientific">Protopolystoma xenopodis</name>
    <dbReference type="NCBI Taxonomy" id="117903"/>
    <lineage>
        <taxon>Eukaryota</taxon>
        <taxon>Metazoa</taxon>
        <taxon>Spiralia</taxon>
        <taxon>Lophotrochozoa</taxon>
        <taxon>Platyhelminthes</taxon>
        <taxon>Monogenea</taxon>
        <taxon>Polyopisthocotylea</taxon>
        <taxon>Polystomatidea</taxon>
        <taxon>Polystomatidae</taxon>
        <taxon>Protopolystoma</taxon>
    </lineage>
</organism>
<dbReference type="Proteomes" id="UP000784294">
    <property type="component" value="Unassembled WGS sequence"/>
</dbReference>
<dbReference type="EMBL" id="CAAALY010003058">
    <property type="protein sequence ID" value="VEL08069.1"/>
    <property type="molecule type" value="Genomic_DNA"/>
</dbReference>
<evidence type="ECO:0000313" key="1">
    <source>
        <dbReference type="EMBL" id="VEL08069.1"/>
    </source>
</evidence>
<name>A0A448WC16_9PLAT</name>
<protein>
    <recommendedName>
        <fullName evidence="3">SCP domain-containing protein</fullName>
    </recommendedName>
</protein>